<gene>
    <name evidence="2" type="ORF">FKY71_03555</name>
</gene>
<comment type="caution">
    <text evidence="2">The sequence shown here is derived from an EMBL/GenBank/DDBJ whole genome shotgun (WGS) entry which is preliminary data.</text>
</comment>
<sequence length="425" mass="45093">MLLQHLSLAAALQLTPVGGLPDAALETGTPGAARNASPSCTAPGCDTVHLAQSGGGNTDTSLQIDTALREEVVGLVADTIGLPKATAGDYLHAPRTLPGTRQSDTPAGSDARHAEVYAFLDDDGHVLPLSILEDTDAQTTTDAFDPCAPLSPMPQGTQAARNLKVSVLSPEQAELTLVQVNLIDIRTNRIERSAIGRVNGSGPASRAEAMAQAWEELGPVARPPRDGEPQTVDEAPTPAPESCKVRMTVSPEDFTMTHTPDGDFTEYDHPGPGATYIGTDRMAMLDPGGQGWVEFPGYMGEMMRGGPEEAGPMDLFDPGEVDESLYMARMPRYLVEALGWDRMLSNRARLGMEDDASFDLDAPCPDGGTGCASLRVRLQSGADAVTYSGTILYDAQRRVVRLPLDDGSVITFSYGDLDMGRPPGW</sequence>
<reference evidence="2 3" key="1">
    <citation type="submission" date="2019-06" db="EMBL/GenBank/DDBJ databases">
        <title>Metagenome assembled Genome of Spiribacter salinus SL48-SHIP from the microbial mat of Salt Lake 48 (Novosibirsk region, Russia).</title>
        <authorList>
            <person name="Shipova A."/>
            <person name="Rozanov A.S."/>
            <person name="Bryanskaya A.V."/>
            <person name="Peltek S.E."/>
        </authorList>
    </citation>
    <scope>NUCLEOTIDE SEQUENCE [LARGE SCALE GENOMIC DNA]</scope>
    <source>
        <strain evidence="2">SL48-SHIP-2</strain>
    </source>
</reference>
<accession>A0A540VW96</accession>
<feature type="region of interest" description="Disordered" evidence="1">
    <location>
        <begin position="219"/>
        <end position="242"/>
    </location>
</feature>
<dbReference type="AlphaFoldDB" id="A0A540VW96"/>
<name>A0A540VW96_9GAMM</name>
<dbReference type="EMBL" id="VIFK01000014">
    <property type="protein sequence ID" value="TQF00374.1"/>
    <property type="molecule type" value="Genomic_DNA"/>
</dbReference>
<evidence type="ECO:0000256" key="1">
    <source>
        <dbReference type="SAM" id="MobiDB-lite"/>
    </source>
</evidence>
<evidence type="ECO:0000313" key="2">
    <source>
        <dbReference type="EMBL" id="TQF00374.1"/>
    </source>
</evidence>
<protein>
    <submittedName>
        <fullName evidence="2">Uncharacterized protein</fullName>
    </submittedName>
</protein>
<evidence type="ECO:0000313" key="3">
    <source>
        <dbReference type="Proteomes" id="UP000315400"/>
    </source>
</evidence>
<proteinExistence type="predicted"/>
<dbReference type="Proteomes" id="UP000315400">
    <property type="component" value="Unassembled WGS sequence"/>
</dbReference>
<organism evidence="2 3">
    <name type="scientific">Spiribacter salinus</name>
    <dbReference type="NCBI Taxonomy" id="1335746"/>
    <lineage>
        <taxon>Bacteria</taxon>
        <taxon>Pseudomonadati</taxon>
        <taxon>Pseudomonadota</taxon>
        <taxon>Gammaproteobacteria</taxon>
        <taxon>Chromatiales</taxon>
        <taxon>Ectothiorhodospiraceae</taxon>
        <taxon>Spiribacter</taxon>
    </lineage>
</organism>